<evidence type="ECO:0000313" key="3">
    <source>
        <dbReference type="EMBL" id="KAK3936059.1"/>
    </source>
</evidence>
<feature type="domain" description="LITAF" evidence="2">
    <location>
        <begin position="173"/>
        <end position="255"/>
    </location>
</feature>
<dbReference type="PROSITE" id="PS51837">
    <property type="entry name" value="LITAF"/>
    <property type="match status" value="1"/>
</dbReference>
<keyword evidence="4" id="KW-1185">Reference proteome</keyword>
<feature type="compositionally biased region" description="Basic and acidic residues" evidence="1">
    <location>
        <begin position="90"/>
        <end position="99"/>
    </location>
</feature>
<dbReference type="InterPro" id="IPR006629">
    <property type="entry name" value="LITAF"/>
</dbReference>
<dbReference type="SMART" id="SM00714">
    <property type="entry name" value="LITAF"/>
    <property type="match status" value="1"/>
</dbReference>
<evidence type="ECO:0000256" key="1">
    <source>
        <dbReference type="SAM" id="MobiDB-lite"/>
    </source>
</evidence>
<name>A0AAN6N0E9_9PEZI</name>
<dbReference type="EMBL" id="MU853896">
    <property type="protein sequence ID" value="KAK3936059.1"/>
    <property type="molecule type" value="Genomic_DNA"/>
</dbReference>
<evidence type="ECO:0000259" key="2">
    <source>
        <dbReference type="PROSITE" id="PS51837"/>
    </source>
</evidence>
<feature type="region of interest" description="Disordered" evidence="1">
    <location>
        <begin position="31"/>
        <end position="56"/>
    </location>
</feature>
<comment type="caution">
    <text evidence="3">The sequence shown here is derived from an EMBL/GenBank/DDBJ whole genome shotgun (WGS) entry which is preliminary data.</text>
</comment>
<accession>A0AAN6N0E9</accession>
<proteinExistence type="predicted"/>
<dbReference type="AlphaFoldDB" id="A0AAN6N0E9"/>
<evidence type="ECO:0000313" key="4">
    <source>
        <dbReference type="Proteomes" id="UP001303473"/>
    </source>
</evidence>
<reference evidence="4" key="1">
    <citation type="journal article" date="2023" name="Mol. Phylogenet. Evol.">
        <title>Genome-scale phylogeny and comparative genomics of the fungal order Sordariales.</title>
        <authorList>
            <person name="Hensen N."/>
            <person name="Bonometti L."/>
            <person name="Westerberg I."/>
            <person name="Brannstrom I.O."/>
            <person name="Guillou S."/>
            <person name="Cros-Aarteil S."/>
            <person name="Calhoun S."/>
            <person name="Haridas S."/>
            <person name="Kuo A."/>
            <person name="Mondo S."/>
            <person name="Pangilinan J."/>
            <person name="Riley R."/>
            <person name="LaButti K."/>
            <person name="Andreopoulos B."/>
            <person name="Lipzen A."/>
            <person name="Chen C."/>
            <person name="Yan M."/>
            <person name="Daum C."/>
            <person name="Ng V."/>
            <person name="Clum A."/>
            <person name="Steindorff A."/>
            <person name="Ohm R.A."/>
            <person name="Martin F."/>
            <person name="Silar P."/>
            <person name="Natvig D.O."/>
            <person name="Lalanne C."/>
            <person name="Gautier V."/>
            <person name="Ament-Velasquez S.L."/>
            <person name="Kruys A."/>
            <person name="Hutchinson M.I."/>
            <person name="Powell A.J."/>
            <person name="Barry K."/>
            <person name="Miller A.N."/>
            <person name="Grigoriev I.V."/>
            <person name="Debuchy R."/>
            <person name="Gladieux P."/>
            <person name="Hiltunen Thoren M."/>
            <person name="Johannesson H."/>
        </authorList>
    </citation>
    <scope>NUCLEOTIDE SEQUENCE [LARGE SCALE GENOMIC DNA]</scope>
    <source>
        <strain evidence="4">CBS 340.73</strain>
    </source>
</reference>
<feature type="compositionally biased region" description="Polar residues" evidence="1">
    <location>
        <begin position="101"/>
        <end position="116"/>
    </location>
</feature>
<protein>
    <recommendedName>
        <fullName evidence="2">LITAF domain-containing protein</fullName>
    </recommendedName>
</protein>
<organism evidence="3 4">
    <name type="scientific">Diplogelasinospora grovesii</name>
    <dbReference type="NCBI Taxonomy" id="303347"/>
    <lineage>
        <taxon>Eukaryota</taxon>
        <taxon>Fungi</taxon>
        <taxon>Dikarya</taxon>
        <taxon>Ascomycota</taxon>
        <taxon>Pezizomycotina</taxon>
        <taxon>Sordariomycetes</taxon>
        <taxon>Sordariomycetidae</taxon>
        <taxon>Sordariales</taxon>
        <taxon>Diplogelasinosporaceae</taxon>
        <taxon>Diplogelasinospora</taxon>
    </lineage>
</organism>
<dbReference type="Pfam" id="PF10601">
    <property type="entry name" value="zf-LITAF-like"/>
    <property type="match status" value="1"/>
</dbReference>
<dbReference type="Proteomes" id="UP001303473">
    <property type="component" value="Unassembled WGS sequence"/>
</dbReference>
<gene>
    <name evidence="3" type="ORF">QBC46DRAFT_297001</name>
</gene>
<sequence length="288" mass="30852">MVESARICHYRAGTGRHITDIRGMASASVSPVITKTEPQRSPVATTAPLQSEAPAVHPFSDEKILYEPPSSLPEAVLPPKAENFPEAVNESDRNGKELAKPTTSKPAPQDQPSTRDTGMAGYGNGTFGGFYEPSVNPSPLLSPVSPAPVRSDIASIAPAPADGGPAGGGYHPEGVMTVTPLHLLGDQSDTVDCPFCMRRVETVVQRHPSRMTYILGTVCCLTTLFGTPVPCLFKWYYDVDQHCGNCGRRVTHVAGDSKTKVPEVYGTPAHLREVSRLPPAEPRTRKGK</sequence>
<feature type="region of interest" description="Disordered" evidence="1">
    <location>
        <begin position="85"/>
        <end position="125"/>
    </location>
</feature>